<evidence type="ECO:0000313" key="4">
    <source>
        <dbReference type="RefSeq" id="XP_010782497.1"/>
    </source>
</evidence>
<name>A0A6I9P2W4_9TELE</name>
<dbReference type="Proteomes" id="UP000504611">
    <property type="component" value="Unplaced"/>
</dbReference>
<dbReference type="GeneID" id="104956671"/>
<evidence type="ECO:0008006" key="5">
    <source>
        <dbReference type="Google" id="ProtNLM"/>
    </source>
</evidence>
<proteinExistence type="predicted"/>
<dbReference type="InterPro" id="IPR050310">
    <property type="entry name" value="VPS10-sortilin"/>
</dbReference>
<keyword evidence="3" id="KW-1185">Reference proteome</keyword>
<dbReference type="GO" id="GO:0016020">
    <property type="term" value="C:membrane"/>
    <property type="evidence" value="ECO:0007669"/>
    <property type="project" value="TreeGrafter"/>
</dbReference>
<accession>A0A6I9P2W4</accession>
<organism evidence="3 4">
    <name type="scientific">Notothenia coriiceps</name>
    <name type="common">black rockcod</name>
    <dbReference type="NCBI Taxonomy" id="8208"/>
    <lineage>
        <taxon>Eukaryota</taxon>
        <taxon>Metazoa</taxon>
        <taxon>Chordata</taxon>
        <taxon>Craniata</taxon>
        <taxon>Vertebrata</taxon>
        <taxon>Euteleostomi</taxon>
        <taxon>Actinopterygii</taxon>
        <taxon>Neopterygii</taxon>
        <taxon>Teleostei</taxon>
        <taxon>Neoteleostei</taxon>
        <taxon>Acanthomorphata</taxon>
        <taxon>Eupercaria</taxon>
        <taxon>Perciformes</taxon>
        <taxon>Notothenioidei</taxon>
        <taxon>Nototheniidae</taxon>
        <taxon>Notothenia</taxon>
    </lineage>
</organism>
<gene>
    <name evidence="4" type="primary">LOC104956671</name>
</gene>
<dbReference type="KEGG" id="ncc:104956671"/>
<dbReference type="PANTHER" id="PTHR12106:SF10">
    <property type="entry name" value="VPS10 DOMAIN-CONTAINING RECEPTOR SORCS3"/>
    <property type="match status" value="1"/>
</dbReference>
<evidence type="ECO:0000313" key="3">
    <source>
        <dbReference type="Proteomes" id="UP000504611"/>
    </source>
</evidence>
<reference evidence="4" key="1">
    <citation type="submission" date="2025-08" db="UniProtKB">
        <authorList>
            <consortium name="RefSeq"/>
        </authorList>
    </citation>
    <scope>IDENTIFICATION</scope>
    <source>
        <tissue evidence="4">Muscle</tissue>
    </source>
</reference>
<dbReference type="OrthoDB" id="8963537at2759"/>
<feature type="region of interest" description="Disordered" evidence="1">
    <location>
        <begin position="171"/>
        <end position="212"/>
    </location>
</feature>
<evidence type="ECO:0000256" key="2">
    <source>
        <dbReference type="SAM" id="SignalP"/>
    </source>
</evidence>
<feature type="chain" id="PRO_5026931070" description="VPS10 domain-containing receptor SorCS3-like" evidence="2">
    <location>
        <begin position="23"/>
        <end position="254"/>
    </location>
</feature>
<sequence>MGLWSFWSVSLFACVFLNPFHSKFVAQAEISSLKTNDRFYRLEVNQLEALVTRESKEVKVDSSTKVLSAFQSREVVALKANDGKQVEKETQSGLENEALIANKTALNCLTIPTIPGKKCTNISEDNQGRPTANIVIENSFPDTRKRVKRGLSTNAENLDRSIHGEAQSTERFVETVQGVSSSRPEYRRTGDEGKGSNPRQSEPHLDTSTFALSGDSAHNQAMVHWSGHNSSVILILTKLYDFNLGAVTESSLWR</sequence>
<keyword evidence="2" id="KW-0732">Signal</keyword>
<dbReference type="RefSeq" id="XP_010782497.1">
    <property type="nucleotide sequence ID" value="XM_010784195.1"/>
</dbReference>
<protein>
    <recommendedName>
        <fullName evidence="5">VPS10 domain-containing receptor SorCS3-like</fullName>
    </recommendedName>
</protein>
<feature type="signal peptide" evidence="2">
    <location>
        <begin position="1"/>
        <end position="22"/>
    </location>
</feature>
<evidence type="ECO:0000256" key="1">
    <source>
        <dbReference type="SAM" id="MobiDB-lite"/>
    </source>
</evidence>
<dbReference type="PANTHER" id="PTHR12106">
    <property type="entry name" value="SORTILIN RELATED"/>
    <property type="match status" value="1"/>
</dbReference>
<feature type="compositionally biased region" description="Basic and acidic residues" evidence="1">
    <location>
        <begin position="184"/>
        <end position="194"/>
    </location>
</feature>
<dbReference type="AlphaFoldDB" id="A0A6I9P2W4"/>